<accession>A0A0H5Q231</accession>
<dbReference type="EMBL" id="LN853496">
    <property type="protein sequence ID" value="CRY96061.1"/>
    <property type="molecule type" value="Genomic_DNA"/>
</dbReference>
<organism evidence="1">
    <name type="scientific">uncultured prokaryote</name>
    <dbReference type="NCBI Taxonomy" id="198431"/>
    <lineage>
        <taxon>unclassified sequences</taxon>
        <taxon>environmental samples</taxon>
    </lineage>
</organism>
<evidence type="ECO:0000313" key="1">
    <source>
        <dbReference type="EMBL" id="CRY96061.1"/>
    </source>
</evidence>
<name>A0A0H5Q231_9ZZZZ</name>
<proteinExistence type="predicted"/>
<reference evidence="1" key="2">
    <citation type="submission" date="2015-07" db="EMBL/GenBank/DDBJ databases">
        <title>Plasmids, circular viruses and viroids from rat gut.</title>
        <authorList>
            <person name="Jorgensen T.J."/>
            <person name="Hansen M.A."/>
            <person name="Xu Z."/>
            <person name="Tabak M.A."/>
            <person name="Sorensen S.J."/>
            <person name="Hansen L.H."/>
        </authorList>
    </citation>
    <scope>NUCLEOTIDE SEQUENCE</scope>
    <source>
        <strain evidence="1">RGFK0895</strain>
    </source>
</reference>
<protein>
    <submittedName>
        <fullName evidence="1">Uncharacterized protein</fullName>
    </submittedName>
</protein>
<reference evidence="1" key="1">
    <citation type="submission" date="2015-06" db="EMBL/GenBank/DDBJ databases">
        <authorList>
            <person name="Joergensen T."/>
        </authorList>
    </citation>
    <scope>NUCLEOTIDE SEQUENCE</scope>
    <source>
        <strain evidence="1">RGFK0895</strain>
    </source>
</reference>
<sequence>MPCHGITDRRWAIKRRQRSRCHTNGVSTTRSQAVLALLRQPLFTARPGGRERASELPTPSDHVGDRFRSRIQRFVSDPFSTLGTGAGRADSPGTTWPGLLRDMFGELAAVPYPKQFLKISFLFTVLNTDETAVTSVNVTTLGGAAYDAPAAAALHDVGDLEDLADAYVTMVNAPTNMGWASYSQLTGVKLAPIAVDGTYAGEPLVAPITGIAGDNASISPQETVALSFWSGLTLGRANYGRMYLPHTHMALTTSTPYALAGVQSDLATAGAVFVRAVNTMENAFVAGSGVDILSSVGSGLVKPVAQVRAGRLNDTQRRRRNNLTEDYVVVAV</sequence>
<dbReference type="AlphaFoldDB" id="A0A0H5Q231"/>